<dbReference type="Pfam" id="PF13472">
    <property type="entry name" value="Lipase_GDSL_2"/>
    <property type="match status" value="1"/>
</dbReference>
<dbReference type="EMBL" id="CP138858">
    <property type="protein sequence ID" value="WPJ96624.1"/>
    <property type="molecule type" value="Genomic_DNA"/>
</dbReference>
<organism evidence="3 4">
    <name type="scientific">Coraliomargarita algicola</name>
    <dbReference type="NCBI Taxonomy" id="3092156"/>
    <lineage>
        <taxon>Bacteria</taxon>
        <taxon>Pseudomonadati</taxon>
        <taxon>Verrucomicrobiota</taxon>
        <taxon>Opitutia</taxon>
        <taxon>Puniceicoccales</taxon>
        <taxon>Coraliomargaritaceae</taxon>
        <taxon>Coraliomargarita</taxon>
    </lineage>
</organism>
<proteinExistence type="predicted"/>
<dbReference type="PANTHER" id="PTHR30383:SF26">
    <property type="entry name" value="SGNH HYDROLASE-TYPE ESTERASE DOMAIN-CONTAINING PROTEIN"/>
    <property type="match status" value="1"/>
</dbReference>
<dbReference type="Proteomes" id="UP001324993">
    <property type="component" value="Chromosome"/>
</dbReference>
<accession>A0ABZ0RN18</accession>
<evidence type="ECO:0000256" key="1">
    <source>
        <dbReference type="SAM" id="SignalP"/>
    </source>
</evidence>
<dbReference type="Gene3D" id="3.40.50.1110">
    <property type="entry name" value="SGNH hydrolase"/>
    <property type="match status" value="1"/>
</dbReference>
<feature type="signal peptide" evidence="1">
    <location>
        <begin position="1"/>
        <end position="25"/>
    </location>
</feature>
<feature type="domain" description="SGNH hydrolase-type esterase" evidence="2">
    <location>
        <begin position="55"/>
        <end position="235"/>
    </location>
</feature>
<feature type="chain" id="PRO_5046212841" evidence="1">
    <location>
        <begin position="26"/>
        <end position="255"/>
    </location>
</feature>
<evidence type="ECO:0000313" key="3">
    <source>
        <dbReference type="EMBL" id="WPJ96624.1"/>
    </source>
</evidence>
<name>A0ABZ0RN18_9BACT</name>
<keyword evidence="4" id="KW-1185">Reference proteome</keyword>
<dbReference type="SUPFAM" id="SSF52266">
    <property type="entry name" value="SGNH hydrolase"/>
    <property type="match status" value="1"/>
</dbReference>
<gene>
    <name evidence="3" type="ORF">SH580_02765</name>
</gene>
<keyword evidence="3" id="KW-0378">Hydrolase</keyword>
<sequence>MKNVIERFSIGLVVFLCTCTLSLHAMPEAGSDAELDRNTDWVFMPDAALPNVLILGDSISIGYTRQVRELLQGKANVYRPMSADGTRPRNCNGTVVGLKVSQPMLQSHQWDVIHFNWGLHDLKHVKRAHTNEKSNDPQDPQQSTPQEYERNLREIVRELVKSDAQLIFATTTPVVPGTLNPLRTPDAPVEYNAIAVKIMAEYQIRVNDLHAYCLPNLAEWQQPKNVHFKPKGSQAIAERVAAVILEELAKKERSL</sequence>
<dbReference type="RefSeq" id="WP_319833482.1">
    <property type="nucleotide sequence ID" value="NZ_CP138858.1"/>
</dbReference>
<protein>
    <submittedName>
        <fullName evidence="3">SGNH/GDSL hydrolase family protein</fullName>
    </submittedName>
</protein>
<evidence type="ECO:0000259" key="2">
    <source>
        <dbReference type="Pfam" id="PF13472"/>
    </source>
</evidence>
<evidence type="ECO:0000313" key="4">
    <source>
        <dbReference type="Proteomes" id="UP001324993"/>
    </source>
</evidence>
<keyword evidence="1" id="KW-0732">Signal</keyword>
<reference evidence="3 4" key="1">
    <citation type="submission" date="2023-11" db="EMBL/GenBank/DDBJ databases">
        <title>Coraliomargarita sp. nov., isolated from marine algae.</title>
        <authorList>
            <person name="Lee J.K."/>
            <person name="Baek J.H."/>
            <person name="Kim J.M."/>
            <person name="Choi D.G."/>
            <person name="Jeon C.O."/>
        </authorList>
    </citation>
    <scope>NUCLEOTIDE SEQUENCE [LARGE SCALE GENOMIC DNA]</scope>
    <source>
        <strain evidence="3 4">J2-16</strain>
    </source>
</reference>
<dbReference type="PANTHER" id="PTHR30383">
    <property type="entry name" value="THIOESTERASE 1/PROTEASE 1/LYSOPHOSPHOLIPASE L1"/>
    <property type="match status" value="1"/>
</dbReference>
<dbReference type="CDD" id="cd00229">
    <property type="entry name" value="SGNH_hydrolase"/>
    <property type="match status" value="1"/>
</dbReference>
<dbReference type="InterPro" id="IPR051532">
    <property type="entry name" value="Ester_Hydrolysis_Enzymes"/>
</dbReference>
<dbReference type="GO" id="GO:0016787">
    <property type="term" value="F:hydrolase activity"/>
    <property type="evidence" value="ECO:0007669"/>
    <property type="project" value="UniProtKB-KW"/>
</dbReference>
<dbReference type="InterPro" id="IPR013830">
    <property type="entry name" value="SGNH_hydro"/>
</dbReference>
<dbReference type="InterPro" id="IPR036514">
    <property type="entry name" value="SGNH_hydro_sf"/>
</dbReference>